<keyword evidence="1" id="KW-0812">Transmembrane</keyword>
<feature type="domain" description="ABC-type uncharacterised transport system" evidence="2">
    <location>
        <begin position="186"/>
        <end position="368"/>
    </location>
</feature>
<reference evidence="4" key="1">
    <citation type="submission" date="2020-10" db="EMBL/GenBank/DDBJ databases">
        <authorList>
            <person name="Gilroy R."/>
        </authorList>
    </citation>
    <scope>NUCLEOTIDE SEQUENCE</scope>
    <source>
        <strain evidence="4">13766</strain>
    </source>
</reference>
<evidence type="ECO:0000313" key="5">
    <source>
        <dbReference type="Proteomes" id="UP000824140"/>
    </source>
</evidence>
<evidence type="ECO:0000313" key="4">
    <source>
        <dbReference type="EMBL" id="HIS92010.1"/>
    </source>
</evidence>
<sequence length="475" mass="51286">MKKPFSLKRMFTSRMFRAGGYSAFAAAMVVAIAVAVNAIVGALPADMTQADLTEQALYTLSDQSRRLVRGLNEDVSLYLLANAGGEDGAIWKLLENYASLSGHVTAAIIDPTREPGFFSERELSQIYANSVLVESGDRSRLIDVSDIYVTDYQVDAYGYGYAASTSFDGESQITSAIHYVTSDDLPTVYAITGHGERELSETLLAQIEGENYALSEWNLLAADEVPGDADCLLLYAPASDLSAPEADMLIGWLEAGGHLLLLTDVVEEGAMPNLARVAGYMGMRQDAGMVLEGDRGSYWSQPYYLLPDMASHAITDPLIEGRYAVLAPYAQPIEATQDEAEVTFLLHTSDNSYVKAAGYDLETLEQEEADEMGPFGIAAVSERGGARMVWIASAALLNAEIDAMSAGANSDFFLNALGWMCGQEETISIRAKSLSVETLTVSARDNALWSLILVGVLPVACLLAGACVCYRRKKR</sequence>
<protein>
    <submittedName>
        <fullName evidence="4">GldG family protein</fullName>
    </submittedName>
</protein>
<feature type="domain" description="DUF7088" evidence="3">
    <location>
        <begin position="55"/>
        <end position="135"/>
    </location>
</feature>
<keyword evidence="1" id="KW-1133">Transmembrane helix</keyword>
<evidence type="ECO:0000259" key="3">
    <source>
        <dbReference type="Pfam" id="PF23357"/>
    </source>
</evidence>
<organism evidence="4 5">
    <name type="scientific">Candidatus Alectryocaccomicrobium excrementavium</name>
    <dbReference type="NCBI Taxonomy" id="2840668"/>
    <lineage>
        <taxon>Bacteria</taxon>
        <taxon>Bacillati</taxon>
        <taxon>Bacillota</taxon>
        <taxon>Clostridia</taxon>
        <taxon>Candidatus Alectryocaccomicrobium</taxon>
    </lineage>
</organism>
<dbReference type="Pfam" id="PF09822">
    <property type="entry name" value="ABC_transp_aux"/>
    <property type="match status" value="1"/>
</dbReference>
<dbReference type="Pfam" id="PF23357">
    <property type="entry name" value="DUF7088"/>
    <property type="match status" value="1"/>
</dbReference>
<proteinExistence type="predicted"/>
<evidence type="ECO:0000259" key="2">
    <source>
        <dbReference type="Pfam" id="PF09822"/>
    </source>
</evidence>
<accession>A0A9D1G026</accession>
<dbReference type="AlphaFoldDB" id="A0A9D1G026"/>
<name>A0A9D1G026_9FIRM</name>
<reference evidence="4" key="2">
    <citation type="journal article" date="2021" name="PeerJ">
        <title>Extensive microbial diversity within the chicken gut microbiome revealed by metagenomics and culture.</title>
        <authorList>
            <person name="Gilroy R."/>
            <person name="Ravi A."/>
            <person name="Getino M."/>
            <person name="Pursley I."/>
            <person name="Horton D.L."/>
            <person name="Alikhan N.F."/>
            <person name="Baker D."/>
            <person name="Gharbi K."/>
            <person name="Hall N."/>
            <person name="Watson M."/>
            <person name="Adriaenssens E.M."/>
            <person name="Foster-Nyarko E."/>
            <person name="Jarju S."/>
            <person name="Secka A."/>
            <person name="Antonio M."/>
            <person name="Oren A."/>
            <person name="Chaudhuri R.R."/>
            <person name="La Ragione R."/>
            <person name="Hildebrand F."/>
            <person name="Pallen M.J."/>
        </authorList>
    </citation>
    <scope>NUCLEOTIDE SEQUENCE</scope>
    <source>
        <strain evidence="4">13766</strain>
    </source>
</reference>
<dbReference type="InterPro" id="IPR019196">
    <property type="entry name" value="ABC_transp_unknown"/>
</dbReference>
<evidence type="ECO:0000256" key="1">
    <source>
        <dbReference type="SAM" id="Phobius"/>
    </source>
</evidence>
<gene>
    <name evidence="4" type="ORF">IAA84_03230</name>
</gene>
<dbReference type="EMBL" id="DVJN01000062">
    <property type="protein sequence ID" value="HIS92010.1"/>
    <property type="molecule type" value="Genomic_DNA"/>
</dbReference>
<dbReference type="InterPro" id="IPR055396">
    <property type="entry name" value="DUF7088"/>
</dbReference>
<feature type="transmembrane region" description="Helical" evidence="1">
    <location>
        <begin position="447"/>
        <end position="470"/>
    </location>
</feature>
<dbReference type="Proteomes" id="UP000824140">
    <property type="component" value="Unassembled WGS sequence"/>
</dbReference>
<comment type="caution">
    <text evidence="4">The sequence shown here is derived from an EMBL/GenBank/DDBJ whole genome shotgun (WGS) entry which is preliminary data.</text>
</comment>
<keyword evidence="1" id="KW-0472">Membrane</keyword>